<dbReference type="Pfam" id="PF03176">
    <property type="entry name" value="MMPL"/>
    <property type="match status" value="2"/>
</dbReference>
<dbReference type="PROSITE" id="PS00889">
    <property type="entry name" value="CNMP_BINDING_2"/>
    <property type="match status" value="1"/>
</dbReference>
<evidence type="ECO:0000313" key="10">
    <source>
        <dbReference type="EMBL" id="BBO67774.1"/>
    </source>
</evidence>
<dbReference type="InterPro" id="IPR000731">
    <property type="entry name" value="SSD"/>
</dbReference>
<dbReference type="PROSITE" id="PS50887">
    <property type="entry name" value="GGDEF"/>
    <property type="match status" value="1"/>
</dbReference>
<feature type="transmembrane region" description="Helical" evidence="6">
    <location>
        <begin position="335"/>
        <end position="358"/>
    </location>
</feature>
<keyword evidence="5 6" id="KW-0472">Membrane</keyword>
<feature type="domain" description="SSD" evidence="8">
    <location>
        <begin position="621"/>
        <end position="748"/>
    </location>
</feature>
<dbReference type="InterPro" id="IPR043128">
    <property type="entry name" value="Rev_trsase/Diguanyl_cyclase"/>
</dbReference>
<dbReference type="GO" id="GO:0005886">
    <property type="term" value="C:plasma membrane"/>
    <property type="evidence" value="ECO:0007669"/>
    <property type="project" value="UniProtKB-SubCell"/>
</dbReference>
<keyword evidence="3 6" id="KW-0812">Transmembrane</keyword>
<evidence type="ECO:0000313" key="11">
    <source>
        <dbReference type="Proteomes" id="UP000427906"/>
    </source>
</evidence>
<keyword evidence="2" id="KW-1003">Cell membrane</keyword>
<dbReference type="CDD" id="cd00038">
    <property type="entry name" value="CAP_ED"/>
    <property type="match status" value="1"/>
</dbReference>
<feature type="transmembrane region" description="Helical" evidence="6">
    <location>
        <begin position="601"/>
        <end position="627"/>
    </location>
</feature>
<dbReference type="SUPFAM" id="SSF51206">
    <property type="entry name" value="cAMP-binding domain-like"/>
    <property type="match status" value="1"/>
</dbReference>
<dbReference type="RefSeq" id="WP_155315999.1">
    <property type="nucleotide sequence ID" value="NZ_AP021874.1"/>
</dbReference>
<feature type="transmembrane region" description="Helical" evidence="6">
    <location>
        <begin position="698"/>
        <end position="717"/>
    </location>
</feature>
<dbReference type="InterPro" id="IPR050545">
    <property type="entry name" value="Mycobact_MmpL"/>
</dbReference>
<feature type="transmembrane region" description="Helical" evidence="6">
    <location>
        <begin position="234"/>
        <end position="254"/>
    </location>
</feature>
<dbReference type="AlphaFoldDB" id="A0A5K7YN50"/>
<dbReference type="PROSITE" id="PS50156">
    <property type="entry name" value="SSD"/>
    <property type="match status" value="2"/>
</dbReference>
<evidence type="ECO:0000259" key="9">
    <source>
        <dbReference type="PROSITE" id="PS50887"/>
    </source>
</evidence>
<evidence type="ECO:0000256" key="5">
    <source>
        <dbReference type="ARBA" id="ARBA00023136"/>
    </source>
</evidence>
<gene>
    <name evidence="10" type="ORF">DSCA_17040</name>
</gene>
<keyword evidence="4 6" id="KW-1133">Transmembrane helix</keyword>
<dbReference type="SUPFAM" id="SSF55073">
    <property type="entry name" value="Nucleotide cyclase"/>
    <property type="match status" value="1"/>
</dbReference>
<comment type="subcellular location">
    <subcellularLocation>
        <location evidence="1">Cell membrane</location>
        <topology evidence="1">Multi-pass membrane protein</topology>
    </subcellularLocation>
</comment>
<evidence type="ECO:0008006" key="12">
    <source>
        <dbReference type="Google" id="ProtNLM"/>
    </source>
</evidence>
<evidence type="ECO:0000256" key="6">
    <source>
        <dbReference type="SAM" id="Phobius"/>
    </source>
</evidence>
<proteinExistence type="predicted"/>
<dbReference type="EMBL" id="AP021874">
    <property type="protein sequence ID" value="BBO67774.1"/>
    <property type="molecule type" value="Genomic_DNA"/>
</dbReference>
<evidence type="ECO:0000256" key="4">
    <source>
        <dbReference type="ARBA" id="ARBA00022989"/>
    </source>
</evidence>
<dbReference type="Gene3D" id="1.20.1640.10">
    <property type="entry name" value="Multidrug efflux transporter AcrB transmembrane domain"/>
    <property type="match status" value="2"/>
</dbReference>
<evidence type="ECO:0000259" key="7">
    <source>
        <dbReference type="PROSITE" id="PS50042"/>
    </source>
</evidence>
<feature type="transmembrane region" description="Helical" evidence="6">
    <location>
        <begin position="395"/>
        <end position="414"/>
    </location>
</feature>
<dbReference type="OrthoDB" id="5505487at2"/>
<dbReference type="Pfam" id="PF00027">
    <property type="entry name" value="cNMP_binding"/>
    <property type="match status" value="1"/>
</dbReference>
<feature type="transmembrane region" description="Helical" evidence="6">
    <location>
        <begin position="209"/>
        <end position="228"/>
    </location>
</feature>
<dbReference type="InterPro" id="IPR000160">
    <property type="entry name" value="GGDEF_dom"/>
</dbReference>
<accession>A0A5K7YN50</accession>
<protein>
    <recommendedName>
        <fullName evidence="12">RND transporter</fullName>
    </recommendedName>
</protein>
<dbReference type="KEGG" id="dalk:DSCA_17040"/>
<reference evidence="10 11" key="1">
    <citation type="submission" date="2019-11" db="EMBL/GenBank/DDBJ databases">
        <title>Comparative genomics of hydrocarbon-degrading Desulfosarcina strains.</title>
        <authorList>
            <person name="Watanabe M."/>
            <person name="Kojima H."/>
            <person name="Fukui M."/>
        </authorList>
    </citation>
    <scope>NUCLEOTIDE SEQUENCE [LARGE SCALE GENOMIC DNA]</scope>
    <source>
        <strain evidence="10 11">PL12</strain>
    </source>
</reference>
<feature type="transmembrane region" description="Helical" evidence="6">
    <location>
        <begin position="723"/>
        <end position="742"/>
    </location>
</feature>
<dbReference type="InterPro" id="IPR014710">
    <property type="entry name" value="RmlC-like_jellyroll"/>
</dbReference>
<feature type="domain" description="GGDEF" evidence="9">
    <location>
        <begin position="945"/>
        <end position="1063"/>
    </location>
</feature>
<dbReference type="SUPFAM" id="SSF82866">
    <property type="entry name" value="Multidrug efflux transporter AcrB transmembrane domain"/>
    <property type="match status" value="2"/>
</dbReference>
<keyword evidence="11" id="KW-1185">Reference proteome</keyword>
<evidence type="ECO:0000256" key="1">
    <source>
        <dbReference type="ARBA" id="ARBA00004651"/>
    </source>
</evidence>
<dbReference type="InterPro" id="IPR004869">
    <property type="entry name" value="MMPL_dom"/>
</dbReference>
<feature type="transmembrane region" description="Helical" evidence="6">
    <location>
        <begin position="27"/>
        <end position="49"/>
    </location>
</feature>
<feature type="domain" description="Cyclic nucleotide-binding" evidence="7">
    <location>
        <begin position="772"/>
        <end position="881"/>
    </location>
</feature>
<dbReference type="InterPro" id="IPR018488">
    <property type="entry name" value="cNMP-bd_CS"/>
</dbReference>
<feature type="transmembrane region" description="Helical" evidence="6">
    <location>
        <begin position="261"/>
        <end position="282"/>
    </location>
</feature>
<dbReference type="InterPro" id="IPR018490">
    <property type="entry name" value="cNMP-bd_dom_sf"/>
</dbReference>
<dbReference type="Gene3D" id="3.30.70.270">
    <property type="match status" value="1"/>
</dbReference>
<name>A0A5K7YN50_9BACT</name>
<dbReference type="PANTHER" id="PTHR33406:SF12">
    <property type="entry name" value="BLR2997 PROTEIN"/>
    <property type="match status" value="1"/>
</dbReference>
<dbReference type="PROSITE" id="PS50042">
    <property type="entry name" value="CNMP_BINDING_3"/>
    <property type="match status" value="1"/>
</dbReference>
<dbReference type="PANTHER" id="PTHR33406">
    <property type="entry name" value="MEMBRANE PROTEIN MJ1562-RELATED"/>
    <property type="match status" value="1"/>
</dbReference>
<evidence type="ECO:0000256" key="3">
    <source>
        <dbReference type="ARBA" id="ARBA00022692"/>
    </source>
</evidence>
<dbReference type="Pfam" id="PF00990">
    <property type="entry name" value="GGDEF"/>
    <property type="match status" value="1"/>
</dbReference>
<feature type="transmembrane region" description="Helical" evidence="6">
    <location>
        <begin position="302"/>
        <end position="326"/>
    </location>
</feature>
<organism evidence="10 11">
    <name type="scientific">Desulfosarcina alkanivorans</name>
    <dbReference type="NCBI Taxonomy" id="571177"/>
    <lineage>
        <taxon>Bacteria</taxon>
        <taxon>Pseudomonadati</taxon>
        <taxon>Thermodesulfobacteriota</taxon>
        <taxon>Desulfobacteria</taxon>
        <taxon>Desulfobacterales</taxon>
        <taxon>Desulfosarcinaceae</taxon>
        <taxon>Desulfosarcina</taxon>
    </lineage>
</organism>
<dbReference type="Proteomes" id="UP000427906">
    <property type="component" value="Chromosome"/>
</dbReference>
<feature type="transmembrane region" description="Helical" evidence="6">
    <location>
        <begin position="639"/>
        <end position="663"/>
    </location>
</feature>
<evidence type="ECO:0000256" key="2">
    <source>
        <dbReference type="ARBA" id="ARBA00022475"/>
    </source>
</evidence>
<dbReference type="SMART" id="SM00267">
    <property type="entry name" value="GGDEF"/>
    <property type="match status" value="1"/>
</dbReference>
<dbReference type="Gene3D" id="2.60.120.10">
    <property type="entry name" value="Jelly Rolls"/>
    <property type="match status" value="1"/>
</dbReference>
<sequence>MAFNSLNRIFHRLSTDDCFGWIVRRRVFVLVVIGALTLFFLSAIPRLVFNTSIYDMVIEDIDETRQYQAFKEVFGSEEIIRVVISCRDVFGAAAFRQISLVAETLRRIEGVRRTISLPDIKKAVDLSGTWSLETFRNRVADVPLLRNNLLSDDHGTTLVTLVLADGADHDRVIARVQQTIDRAGTDLALYQMGMPVISQALAVFTERDFFRLPPITFLVVALILFLLFRNGRDVLLPLACVSLALVWTLGFIAMTGLALSILTMIVPVFLIAVGTAYCLHIVSEYRHRTVRAPSPEAATLATFRTIAFPTVLAAGTTVLGLGSLFVSRIVAIKTFALFACGGMTSFVVIVLTFLPAALSLMPLRKPEKRAGRRPPTIVQRLIDVIVSLNLDHRRITLPLFAALVLVCIIGMLRLKVETNPVGYFRQDAQVRRHFDDIHQRLSGSFPVNVMMTHGEEDYFQRIEAIEALQRFQTFAQTLPGVDKAVSFSEYLKLVNYASNRYEPADYRLPTESFEVRMLVNSYRMMLGQDMLDAFMAPDFSRTNIVLFTNIASSGDFLRLRDRIMDHVRTGYPHEIAWDVTGFGIVISASSQQLTNGQIKSLSLTMAMVFAVMFMLFLSWKVALIAIAPNLFPIVVNFGIMGWLGIELSMATSLIASVAIGLAVDDTIHYLVRFNREFKTDLDPQRALRTTLNHMGRPIIFTSVTIGVGFAILIVSGFKPTAVFGAMMAITMFSALVGDLILLPSLMQYVELVTLWDLARIRMGKDPGLEIPLFHGLSRTEMHSILMAGTLKKVTAGQVLFQKGDPSDTMYAVISGRFEIIDFETSDGPGVSHGIQKHINFARKGDILGELGLLRSAPRSATVVATDAGELLPVNWNVIRRLQWLYPPTALKFFNNLLTILCDRVENLTHCIANESLVDDLTRLCNRKGFCGILEREVRRAARTGQPLTLCRIDVEFENNHHRNKNNVLRQLGTALAGCIRGGDTLSRIDTRQFVLLITDSADGDHGAVLKRIRQAANRIRRADAGEKPFSIHLSTTTVPHEPATDGDQILECTLACFESRSHD</sequence>
<dbReference type="InterPro" id="IPR000595">
    <property type="entry name" value="cNMP-bd_dom"/>
</dbReference>
<feature type="domain" description="SSD" evidence="8">
    <location>
        <begin position="241"/>
        <end position="360"/>
    </location>
</feature>
<dbReference type="InterPro" id="IPR029787">
    <property type="entry name" value="Nucleotide_cyclase"/>
</dbReference>
<dbReference type="SMART" id="SM00100">
    <property type="entry name" value="cNMP"/>
    <property type="match status" value="1"/>
</dbReference>
<evidence type="ECO:0000259" key="8">
    <source>
        <dbReference type="PROSITE" id="PS50156"/>
    </source>
</evidence>